<evidence type="ECO:0000313" key="7">
    <source>
        <dbReference type="EMBL" id="KZT27930.1"/>
    </source>
</evidence>
<dbReference type="EMBL" id="KV425560">
    <property type="protein sequence ID" value="KZT27930.1"/>
    <property type="molecule type" value="Genomic_DNA"/>
</dbReference>
<dbReference type="InterPro" id="IPR001841">
    <property type="entry name" value="Znf_RING"/>
</dbReference>
<dbReference type="AlphaFoldDB" id="A0A165UBX6"/>
<sequence>MDTSVEEETDKGLRTLRSNNRASLPAPRSTNKPTSAVSEKLEKTLARRESELKRKIDKLNDEIAAASKREEEATKIIKERDDRTRSTAYEQLENNFTCALCYDIMACPWSLNHPACGHTFCAECILKWFFSGMHRACGTWHASLDCPICRSTLTHPRPTPPRPVLTFPFSPNRVADAALKDLIAVVAGKEKPKAKKKVRSLTKPGVTLPWEAWLLGGSAHTEWLARDDRGRFMVNEVAKGWQTMDYDLLVITKETLGV</sequence>
<feature type="domain" description="RING-type" evidence="6">
    <location>
        <begin position="98"/>
        <end position="150"/>
    </location>
</feature>
<dbReference type="SUPFAM" id="SSF57850">
    <property type="entry name" value="RING/U-box"/>
    <property type="match status" value="1"/>
</dbReference>
<evidence type="ECO:0000256" key="5">
    <source>
        <dbReference type="SAM" id="MobiDB-lite"/>
    </source>
</evidence>
<dbReference type="GO" id="GO:0008270">
    <property type="term" value="F:zinc ion binding"/>
    <property type="evidence" value="ECO:0007669"/>
    <property type="project" value="UniProtKB-KW"/>
</dbReference>
<dbReference type="InterPro" id="IPR027370">
    <property type="entry name" value="Znf-RING_euk"/>
</dbReference>
<keyword evidence="8" id="KW-1185">Reference proteome</keyword>
<dbReference type="STRING" id="1314782.A0A165UBX6"/>
<name>A0A165UBX6_9AGAM</name>
<dbReference type="PROSITE" id="PS50089">
    <property type="entry name" value="ZF_RING_2"/>
    <property type="match status" value="1"/>
</dbReference>
<reference evidence="7 8" key="1">
    <citation type="journal article" date="2016" name="Mol. Biol. Evol.">
        <title>Comparative Genomics of Early-Diverging Mushroom-Forming Fungi Provides Insights into the Origins of Lignocellulose Decay Capabilities.</title>
        <authorList>
            <person name="Nagy L.G."/>
            <person name="Riley R."/>
            <person name="Tritt A."/>
            <person name="Adam C."/>
            <person name="Daum C."/>
            <person name="Floudas D."/>
            <person name="Sun H."/>
            <person name="Yadav J.S."/>
            <person name="Pangilinan J."/>
            <person name="Larsson K.H."/>
            <person name="Matsuura K."/>
            <person name="Barry K."/>
            <person name="Labutti K."/>
            <person name="Kuo R."/>
            <person name="Ohm R.A."/>
            <person name="Bhattacharya S.S."/>
            <person name="Shirouzu T."/>
            <person name="Yoshinaga Y."/>
            <person name="Martin F.M."/>
            <person name="Grigoriev I.V."/>
            <person name="Hibbett D.S."/>
        </authorList>
    </citation>
    <scope>NUCLEOTIDE SEQUENCE [LARGE SCALE GENOMIC DNA]</scope>
    <source>
        <strain evidence="7 8">HHB14362 ss-1</strain>
    </source>
</reference>
<keyword evidence="2 4" id="KW-0863">Zinc-finger</keyword>
<feature type="region of interest" description="Disordered" evidence="5">
    <location>
        <begin position="1"/>
        <end position="40"/>
    </location>
</feature>
<evidence type="ECO:0000256" key="2">
    <source>
        <dbReference type="ARBA" id="ARBA00022771"/>
    </source>
</evidence>
<dbReference type="InterPro" id="IPR013083">
    <property type="entry name" value="Znf_RING/FYVE/PHD"/>
</dbReference>
<dbReference type="Proteomes" id="UP000076761">
    <property type="component" value="Unassembled WGS sequence"/>
</dbReference>
<dbReference type="Pfam" id="PF13445">
    <property type="entry name" value="zf-RING_UBOX"/>
    <property type="match status" value="1"/>
</dbReference>
<protein>
    <recommendedName>
        <fullName evidence="6">RING-type domain-containing protein</fullName>
    </recommendedName>
</protein>
<gene>
    <name evidence="7" type="ORF">NEOLEDRAFT_1060052</name>
</gene>
<dbReference type="CDD" id="cd16449">
    <property type="entry name" value="RING-HC"/>
    <property type="match status" value="1"/>
</dbReference>
<dbReference type="Gene3D" id="3.30.40.10">
    <property type="entry name" value="Zinc/RING finger domain, C3HC4 (zinc finger)"/>
    <property type="match status" value="1"/>
</dbReference>
<evidence type="ECO:0000259" key="6">
    <source>
        <dbReference type="PROSITE" id="PS50089"/>
    </source>
</evidence>
<accession>A0A165UBX6</accession>
<evidence type="ECO:0000313" key="8">
    <source>
        <dbReference type="Proteomes" id="UP000076761"/>
    </source>
</evidence>
<evidence type="ECO:0000256" key="3">
    <source>
        <dbReference type="ARBA" id="ARBA00022833"/>
    </source>
</evidence>
<keyword evidence="1" id="KW-0479">Metal-binding</keyword>
<organism evidence="7 8">
    <name type="scientific">Neolentinus lepideus HHB14362 ss-1</name>
    <dbReference type="NCBI Taxonomy" id="1314782"/>
    <lineage>
        <taxon>Eukaryota</taxon>
        <taxon>Fungi</taxon>
        <taxon>Dikarya</taxon>
        <taxon>Basidiomycota</taxon>
        <taxon>Agaricomycotina</taxon>
        <taxon>Agaricomycetes</taxon>
        <taxon>Gloeophyllales</taxon>
        <taxon>Gloeophyllaceae</taxon>
        <taxon>Neolentinus</taxon>
    </lineage>
</organism>
<dbReference type="InterPro" id="IPR017907">
    <property type="entry name" value="Znf_RING_CS"/>
</dbReference>
<evidence type="ECO:0000256" key="1">
    <source>
        <dbReference type="ARBA" id="ARBA00022723"/>
    </source>
</evidence>
<proteinExistence type="predicted"/>
<dbReference type="OrthoDB" id="6105938at2759"/>
<dbReference type="InParanoid" id="A0A165UBX6"/>
<keyword evidence="3" id="KW-0862">Zinc</keyword>
<dbReference type="PROSITE" id="PS00518">
    <property type="entry name" value="ZF_RING_1"/>
    <property type="match status" value="1"/>
</dbReference>
<feature type="compositionally biased region" description="Polar residues" evidence="5">
    <location>
        <begin position="16"/>
        <end position="37"/>
    </location>
</feature>
<evidence type="ECO:0000256" key="4">
    <source>
        <dbReference type="PROSITE-ProRule" id="PRU00175"/>
    </source>
</evidence>